<dbReference type="FunFam" id="1.20.5.260:FF:000001">
    <property type="entry name" value="Cytochrome b-c1 complex subunit 9"/>
    <property type="match status" value="1"/>
</dbReference>
<keyword evidence="9 12" id="KW-0496">Mitochondrion</keyword>
<feature type="transmembrane region" description="Helical" evidence="12">
    <location>
        <begin position="17"/>
        <end position="42"/>
    </location>
</feature>
<dbReference type="Pfam" id="PF05365">
    <property type="entry name" value="UCR_UQCRX_QCR9"/>
    <property type="match status" value="1"/>
</dbReference>
<reference evidence="13 14" key="1">
    <citation type="submission" date="2023-11" db="EMBL/GenBank/DDBJ databases">
        <title>An acidophilic fungus is an integral part of prey digestion in a carnivorous sundew plant.</title>
        <authorList>
            <person name="Tsai I.J."/>
        </authorList>
    </citation>
    <scope>NUCLEOTIDE SEQUENCE [LARGE SCALE GENOMIC DNA]</scope>
    <source>
        <strain evidence="13">169a</strain>
    </source>
</reference>
<proteinExistence type="inferred from homology"/>
<evidence type="ECO:0000256" key="12">
    <source>
        <dbReference type="RuleBase" id="RU368056"/>
    </source>
</evidence>
<dbReference type="GO" id="GO:0005743">
    <property type="term" value="C:mitochondrial inner membrane"/>
    <property type="evidence" value="ECO:0007669"/>
    <property type="project" value="UniProtKB-SubCell"/>
</dbReference>
<keyword evidence="7 12" id="KW-0249">Electron transport</keyword>
<evidence type="ECO:0000256" key="5">
    <source>
        <dbReference type="ARBA" id="ARBA00022692"/>
    </source>
</evidence>
<dbReference type="EMBL" id="CP138583">
    <property type="protein sequence ID" value="WPH00159.1"/>
    <property type="molecule type" value="Genomic_DNA"/>
</dbReference>
<evidence type="ECO:0000256" key="9">
    <source>
        <dbReference type="ARBA" id="ARBA00023128"/>
    </source>
</evidence>
<evidence type="ECO:0000313" key="13">
    <source>
        <dbReference type="EMBL" id="WPH00159.1"/>
    </source>
</evidence>
<evidence type="ECO:0000256" key="10">
    <source>
        <dbReference type="ARBA" id="ARBA00023136"/>
    </source>
</evidence>
<keyword evidence="10 12" id="KW-0472">Membrane</keyword>
<dbReference type="InterPro" id="IPR036656">
    <property type="entry name" value="QCR9_sf"/>
</dbReference>
<evidence type="ECO:0000256" key="4">
    <source>
        <dbReference type="ARBA" id="ARBA00022660"/>
    </source>
</evidence>
<protein>
    <recommendedName>
        <fullName evidence="11 12">Complex III subunit 9</fullName>
    </recommendedName>
</protein>
<evidence type="ECO:0000256" key="8">
    <source>
        <dbReference type="ARBA" id="ARBA00022989"/>
    </source>
</evidence>
<evidence type="ECO:0000313" key="14">
    <source>
        <dbReference type="Proteomes" id="UP001303373"/>
    </source>
</evidence>
<keyword evidence="8 12" id="KW-1133">Transmembrane helix</keyword>
<dbReference type="InterPro" id="IPR008027">
    <property type="entry name" value="QCR9"/>
</dbReference>
<comment type="function">
    <text evidence="12">Component of the ubiquinol-cytochrome c oxidoreductase, a multisubunit transmembrane complex that is part of the mitochondrial electron transport chain which drives oxidative phosphorylation. The complex plays an important role in the uptake of multiple carbon sources present in different host niches.</text>
</comment>
<dbReference type="AlphaFoldDB" id="A0AAQ3M2M2"/>
<accession>A0AAQ3M2M2</accession>
<comment type="subcellular location">
    <subcellularLocation>
        <location evidence="1 12">Mitochondrion inner membrane</location>
        <topology evidence="1 12">Single-pass membrane protein</topology>
    </subcellularLocation>
</comment>
<gene>
    <name evidence="13" type="ORF">R9X50_00298200</name>
</gene>
<dbReference type="PANTHER" id="PTHR12980">
    <property type="entry name" value="UBIQUINOL-CYTOCHROME C REDUCTASE COMPLEX, SUBUNIT X"/>
    <property type="match status" value="1"/>
</dbReference>
<comment type="similarity">
    <text evidence="2 12">Belongs to the UQCR10/QCR9 family.</text>
</comment>
<evidence type="ECO:0000256" key="3">
    <source>
        <dbReference type="ARBA" id="ARBA00022448"/>
    </source>
</evidence>
<keyword evidence="14" id="KW-1185">Reference proteome</keyword>
<dbReference type="Proteomes" id="UP001303373">
    <property type="component" value="Chromosome 4"/>
</dbReference>
<evidence type="ECO:0000256" key="2">
    <source>
        <dbReference type="ARBA" id="ARBA00007856"/>
    </source>
</evidence>
<dbReference type="PANTHER" id="PTHR12980:SF0">
    <property type="entry name" value="CYTOCHROME B-C1 COMPLEX SUBUNIT 9"/>
    <property type="match status" value="1"/>
</dbReference>
<keyword evidence="5 12" id="KW-0812">Transmembrane</keyword>
<keyword evidence="3 12" id="KW-0813">Transport</keyword>
<dbReference type="SUPFAM" id="SSF81514">
    <property type="entry name" value="Subunit X (non-heme 7 kDa protein) of cytochrome bc1 complex (Ubiquinol-cytochrome c reductase)"/>
    <property type="match status" value="1"/>
</dbReference>
<sequence length="65" mass="7422">MAGVLSGIYSTFVRRNYVFLSTIFVGAFATQIAFNTGANAIWDSINRGRQWKDIKHKYMEAEDDE</sequence>
<keyword evidence="6 12" id="KW-0999">Mitochondrion inner membrane</keyword>
<dbReference type="Gene3D" id="1.20.5.260">
    <property type="entry name" value="Cytochrome b-c1 complex subunit 9"/>
    <property type="match status" value="1"/>
</dbReference>
<evidence type="ECO:0000256" key="7">
    <source>
        <dbReference type="ARBA" id="ARBA00022982"/>
    </source>
</evidence>
<dbReference type="GO" id="GO:0006122">
    <property type="term" value="P:mitochondrial electron transport, ubiquinol to cytochrome c"/>
    <property type="evidence" value="ECO:0007669"/>
    <property type="project" value="UniProtKB-UniRule"/>
</dbReference>
<organism evidence="13 14">
    <name type="scientific">Acrodontium crateriforme</name>
    <dbReference type="NCBI Taxonomy" id="150365"/>
    <lineage>
        <taxon>Eukaryota</taxon>
        <taxon>Fungi</taxon>
        <taxon>Dikarya</taxon>
        <taxon>Ascomycota</taxon>
        <taxon>Pezizomycotina</taxon>
        <taxon>Dothideomycetes</taxon>
        <taxon>Dothideomycetidae</taxon>
        <taxon>Mycosphaerellales</taxon>
        <taxon>Teratosphaeriaceae</taxon>
        <taxon>Acrodontium</taxon>
    </lineage>
</organism>
<comment type="subunit">
    <text evidence="12">Component of the ubiquinol-cytochrome c oxidoreductase (cytochrome b-c1 complex, complex III, CIII), a multisubunit enzyme composed of 3 respiratory subunits cytochrome b, cytochrome c1 and Rieske protein, 2 core protein subunits, and additional low-molecular weight protein subunits.</text>
</comment>
<dbReference type="GO" id="GO:0045275">
    <property type="term" value="C:respiratory chain complex III"/>
    <property type="evidence" value="ECO:0007669"/>
    <property type="project" value="UniProtKB-UniRule"/>
</dbReference>
<evidence type="ECO:0000256" key="6">
    <source>
        <dbReference type="ARBA" id="ARBA00022792"/>
    </source>
</evidence>
<name>A0AAQ3M2M2_9PEZI</name>
<evidence type="ECO:0000256" key="11">
    <source>
        <dbReference type="ARBA" id="ARBA00044247"/>
    </source>
</evidence>
<evidence type="ECO:0000256" key="1">
    <source>
        <dbReference type="ARBA" id="ARBA00004434"/>
    </source>
</evidence>
<keyword evidence="4 12" id="KW-0679">Respiratory chain</keyword>